<feature type="transmembrane region" description="Helical" evidence="7">
    <location>
        <begin position="763"/>
        <end position="783"/>
    </location>
</feature>
<feature type="compositionally biased region" description="Low complexity" evidence="6">
    <location>
        <begin position="395"/>
        <end position="410"/>
    </location>
</feature>
<feature type="domain" description="Pecanex C-terminal" evidence="8">
    <location>
        <begin position="1271"/>
        <end position="1487"/>
    </location>
</feature>
<dbReference type="VEuPathDB" id="AmoebaDB:NfTy_077590"/>
<evidence type="ECO:0000256" key="6">
    <source>
        <dbReference type="SAM" id="MobiDB-lite"/>
    </source>
</evidence>
<keyword evidence="5 7" id="KW-0472">Membrane</keyword>
<feature type="transmembrane region" description="Helical" evidence="7">
    <location>
        <begin position="820"/>
        <end position="841"/>
    </location>
</feature>
<feature type="transmembrane region" description="Helical" evidence="7">
    <location>
        <begin position="64"/>
        <end position="84"/>
    </location>
</feature>
<dbReference type="Proteomes" id="UP000444721">
    <property type="component" value="Unassembled WGS sequence"/>
</dbReference>
<dbReference type="InterPro" id="IPR007735">
    <property type="entry name" value="Pecanex_C"/>
</dbReference>
<feature type="compositionally biased region" description="Polar residues" evidence="6">
    <location>
        <begin position="222"/>
        <end position="259"/>
    </location>
</feature>
<dbReference type="PANTHER" id="PTHR12372">
    <property type="entry name" value="PECANEX"/>
    <property type="match status" value="1"/>
</dbReference>
<evidence type="ECO:0000256" key="3">
    <source>
        <dbReference type="ARBA" id="ARBA00022692"/>
    </source>
</evidence>
<keyword evidence="4 7" id="KW-1133">Transmembrane helix</keyword>
<feature type="compositionally biased region" description="Low complexity" evidence="6">
    <location>
        <begin position="110"/>
        <end position="137"/>
    </location>
</feature>
<feature type="transmembrane region" description="Helical" evidence="7">
    <location>
        <begin position="560"/>
        <end position="577"/>
    </location>
</feature>
<feature type="transmembrane region" description="Helical" evidence="7">
    <location>
        <begin position="922"/>
        <end position="941"/>
    </location>
</feature>
<dbReference type="OrthoDB" id="10037631at2759"/>
<feature type="transmembrane region" description="Helical" evidence="7">
    <location>
        <begin position="627"/>
        <end position="646"/>
    </location>
</feature>
<feature type="transmembrane region" description="Helical" evidence="7">
    <location>
        <begin position="497"/>
        <end position="515"/>
    </location>
</feature>
<dbReference type="GO" id="GO:0016020">
    <property type="term" value="C:membrane"/>
    <property type="evidence" value="ECO:0007669"/>
    <property type="project" value="UniProtKB-SubCell"/>
</dbReference>
<protein>
    <recommendedName>
        <fullName evidence="8">Pecanex C-terminal domain-containing protein</fullName>
    </recommendedName>
</protein>
<dbReference type="PANTHER" id="PTHR12372:SF7">
    <property type="entry name" value="PROTEIN PECANEX"/>
    <property type="match status" value="1"/>
</dbReference>
<proteinExistence type="inferred from homology"/>
<dbReference type="GeneID" id="68113410"/>
<dbReference type="VEuPathDB" id="AmoebaDB:NF0021350"/>
<comment type="similarity">
    <text evidence="2">Belongs to the pecanex family.</text>
</comment>
<comment type="caution">
    <text evidence="9">The sequence shown here is derived from an EMBL/GenBank/DDBJ whole genome shotgun (WGS) entry which is preliminary data.</text>
</comment>
<feature type="compositionally biased region" description="Low complexity" evidence="6">
    <location>
        <begin position="278"/>
        <end position="295"/>
    </location>
</feature>
<feature type="transmembrane region" description="Helical" evidence="7">
    <location>
        <begin position="536"/>
        <end position="554"/>
    </location>
</feature>
<dbReference type="EMBL" id="VFQX01000051">
    <property type="protein sequence ID" value="KAF0974718.1"/>
    <property type="molecule type" value="Genomic_DNA"/>
</dbReference>
<dbReference type="OMA" id="IVICHEA"/>
<evidence type="ECO:0000256" key="2">
    <source>
        <dbReference type="ARBA" id="ARBA00010170"/>
    </source>
</evidence>
<dbReference type="InterPro" id="IPR039797">
    <property type="entry name" value="Pecanex"/>
</dbReference>
<evidence type="ECO:0000256" key="4">
    <source>
        <dbReference type="ARBA" id="ARBA00022989"/>
    </source>
</evidence>
<feature type="region of interest" description="Disordered" evidence="6">
    <location>
        <begin position="109"/>
        <end position="200"/>
    </location>
</feature>
<gene>
    <name evidence="9" type="ORF">FDP41_006192</name>
</gene>
<dbReference type="VEuPathDB" id="AmoebaDB:FDP41_006192"/>
<accession>A0A6A5BKM4</accession>
<dbReference type="VEuPathDB" id="AmoebaDB:NF0021340"/>
<keyword evidence="10" id="KW-1185">Reference proteome</keyword>
<comment type="subcellular location">
    <subcellularLocation>
        <location evidence="1">Membrane</location>
        <topology evidence="1">Multi-pass membrane protein</topology>
    </subcellularLocation>
</comment>
<feature type="transmembrane region" description="Helical" evidence="7">
    <location>
        <begin position="658"/>
        <end position="675"/>
    </location>
</feature>
<organism evidence="9 10">
    <name type="scientific">Naegleria fowleri</name>
    <name type="common">Brain eating amoeba</name>
    <dbReference type="NCBI Taxonomy" id="5763"/>
    <lineage>
        <taxon>Eukaryota</taxon>
        <taxon>Discoba</taxon>
        <taxon>Heterolobosea</taxon>
        <taxon>Tetramitia</taxon>
        <taxon>Eutetramitia</taxon>
        <taxon>Vahlkampfiidae</taxon>
        <taxon>Naegleria</taxon>
    </lineage>
</organism>
<feature type="transmembrane region" description="Helical" evidence="7">
    <location>
        <begin position="472"/>
        <end position="491"/>
    </location>
</feature>
<evidence type="ECO:0000313" key="9">
    <source>
        <dbReference type="EMBL" id="KAF0974718.1"/>
    </source>
</evidence>
<sequence>MGLLQAVLFFFVKQFTYSLTGGLYYEHAAYFFINVIHFLFYTFFILFPLFFILVFGFGNIFAEIIYSCCILLFFGVIKVFNLYFHSYFDSHSKQEKIQNTKTSPLAEATNLLNNNNNNNNSNNNNNNNHNSNSNNNSTAESRNEDSHNHTNILTIEEEAGGRKPTTTTTTSGGTGGTAHDETMTSEQTPHLTTTTTTAHGEDLHSIAITIVGNSNSHNNNNEEVITTSNTQENSLSSTTTRLEGEQNSSTQKVTPSTAVPQFDGSSDREEEGDHNESNKSSSSSSDPSSGEDSSGTTIPVHIHRTTGETTVLGQNETTSPSNATLTTQNGSSHPPQDQIPSSSSSDHVNSSPKIPEMRTFVFEFVDEFGDIQSYEMSVTLEEYERLMREKNKNQTSAASSTSTPVANASAENGENSTSVAVAQPAATASSLQQKDTSSDYKISILGKSYHVFFDRRTLEYFLDRDYNPRVEVFAVPLIAFGVAWMGLRLTALLDRNWASVVFMILAIAQSHFSLIKSPKPEANSPFHFSRGSNYSRSFYVLFFGTIALICHAISRVSYPFVVIYGLNINFGLIFLSAKDIATFIIMCFPIIFLFGVLPQPMSFIFVFCEQIHMHMFGGSGSISLYGLLFQLFSSLVTVGILIGVGYTSSLNLTWTFDYYSAFYSGIIVSGCYILSRMPSNHRFYTSIFEDMVARYWDNYIPPKIRHQKSKDEIRERKNKELDLNISNVNPVWRIIKDLSIAAIWFIAAFIPQLWDAFQRGNPYLLYVLTALNVFIGILCYYIYPHLSKHHPFTIFRYPLLSKNQPSVKFLGKQKWVWYELVFYLLQWVELVFYVVIILSSISSTVFHLQTKCHAGVALTIASICAVKLMRCAFSDPTRLTSALFFSVIISHVDAFDISEGLLVDFFVFTYIMPKMAEIGRKLQFICIYSTPLSWSSGLYIIMQPLGLPFSQFFFVQLIYSVISNAPMYPLIGGALWFLGYSRTEKFFEKDYRTSRKDVTNQTLGQTLEGGGLDQHTVDNLNSIFYEHLVNALREKFPEIIRKGQVGPIQQGDIFIFINDNLTAIVHIIEVGSGVFSFQIRGLEFKGTICQEEEQRNLLSRINRDGEAMFDTWCEDDCLSPYGPKLELLSIKDMISFRWHTWEVVQTGIKLKTYNMLENKVDNLMSSNDERRAVITLYVRSVLYYVIQSDQLNRWIALDHPFISHLDKIGKQKREDLDPVFTTKFDIDYEANGMGGITFMKFMEKYSDFIDYFIEDRKKSRNVNYSDEEIDRIRKLCFLSSLTARRALASHDGTTSAHSLRTFIQKVHTLFVGDYRITSTNDEWVFGDISILDHCIKPAICMALRLYQARFAAEDVESPEVVCNLIKDDFKDLVITHEADPKWRESIMADQPELFSLRKKVLDKGAIDYFILMLEMRDIEFSIVKLNKEGVRSLWASQQHELVYLGVEQPERASIQNMSHTLRNICNSSMDIPIGYPVMVSSVTTAYW</sequence>
<name>A0A6A5BKM4_NAEFO</name>
<feature type="region of interest" description="Disordered" evidence="6">
    <location>
        <begin position="390"/>
        <end position="421"/>
    </location>
</feature>
<keyword evidence="3 7" id="KW-0812">Transmembrane</keyword>
<feature type="region of interest" description="Disordered" evidence="6">
    <location>
        <begin position="213"/>
        <end position="352"/>
    </location>
</feature>
<dbReference type="Pfam" id="PF05041">
    <property type="entry name" value="Pecanex_C"/>
    <property type="match status" value="1"/>
</dbReference>
<evidence type="ECO:0000313" key="10">
    <source>
        <dbReference type="Proteomes" id="UP000444721"/>
    </source>
</evidence>
<feature type="transmembrane region" description="Helical" evidence="7">
    <location>
        <begin position="6"/>
        <end position="26"/>
    </location>
</feature>
<evidence type="ECO:0000256" key="1">
    <source>
        <dbReference type="ARBA" id="ARBA00004141"/>
    </source>
</evidence>
<evidence type="ECO:0000259" key="8">
    <source>
        <dbReference type="Pfam" id="PF05041"/>
    </source>
</evidence>
<feature type="compositionally biased region" description="Low complexity" evidence="6">
    <location>
        <begin position="331"/>
        <end position="351"/>
    </location>
</feature>
<feature type="transmembrane region" description="Helical" evidence="7">
    <location>
        <begin position="38"/>
        <end position="58"/>
    </location>
</feature>
<evidence type="ECO:0000256" key="5">
    <source>
        <dbReference type="ARBA" id="ARBA00023136"/>
    </source>
</evidence>
<feature type="compositionally biased region" description="Polar residues" evidence="6">
    <location>
        <begin position="412"/>
        <end position="421"/>
    </location>
</feature>
<feature type="compositionally biased region" description="Polar residues" evidence="6">
    <location>
        <begin position="307"/>
        <end position="330"/>
    </location>
</feature>
<reference evidence="9 10" key="1">
    <citation type="journal article" date="2019" name="Sci. Rep.">
        <title>Nanopore sequencing improves the draft genome of the human pathogenic amoeba Naegleria fowleri.</title>
        <authorList>
            <person name="Liechti N."/>
            <person name="Schurch N."/>
            <person name="Bruggmann R."/>
            <person name="Wittwer M."/>
        </authorList>
    </citation>
    <scope>NUCLEOTIDE SEQUENCE [LARGE SCALE GENOMIC DNA]</scope>
    <source>
        <strain evidence="9 10">ATCC 30894</strain>
    </source>
</reference>
<evidence type="ECO:0000256" key="7">
    <source>
        <dbReference type="SAM" id="Phobius"/>
    </source>
</evidence>
<feature type="transmembrane region" description="Helical" evidence="7">
    <location>
        <begin position="584"/>
        <end position="607"/>
    </location>
</feature>
<dbReference type="RefSeq" id="XP_044559431.1">
    <property type="nucleotide sequence ID" value="XM_044709800.1"/>
</dbReference>